<comment type="similarity">
    <text evidence="1 2">Belongs to the small heat shock protein (HSP20) family.</text>
</comment>
<evidence type="ECO:0000256" key="1">
    <source>
        <dbReference type="PROSITE-ProRule" id="PRU00285"/>
    </source>
</evidence>
<dbReference type="CDD" id="cd06471">
    <property type="entry name" value="ACD_LpsHSP_like"/>
    <property type="match status" value="1"/>
</dbReference>
<dbReference type="InterPro" id="IPR002068">
    <property type="entry name" value="A-crystallin/Hsp20_dom"/>
</dbReference>
<proteinExistence type="inferred from homology"/>
<dbReference type="RefSeq" id="WP_147561537.1">
    <property type="nucleotide sequence ID" value="NZ_JACOPN010000001.1"/>
</dbReference>
<dbReference type="Proteomes" id="UP000602260">
    <property type="component" value="Unassembled WGS sequence"/>
</dbReference>
<organism evidence="4 5">
    <name type="scientific">Flintibacter faecis</name>
    <dbReference type="NCBI Taxonomy" id="2763047"/>
    <lineage>
        <taxon>Bacteria</taxon>
        <taxon>Bacillati</taxon>
        <taxon>Bacillota</taxon>
        <taxon>Clostridia</taxon>
        <taxon>Eubacteriales</taxon>
        <taxon>Flintibacter</taxon>
    </lineage>
</organism>
<evidence type="ECO:0000259" key="3">
    <source>
        <dbReference type="PROSITE" id="PS01031"/>
    </source>
</evidence>
<evidence type="ECO:0000313" key="4">
    <source>
        <dbReference type="EMBL" id="MBC5715833.1"/>
    </source>
</evidence>
<gene>
    <name evidence="4" type="ORF">H8S55_00560</name>
</gene>
<evidence type="ECO:0000313" key="5">
    <source>
        <dbReference type="Proteomes" id="UP000602260"/>
    </source>
</evidence>
<feature type="domain" description="SHSP" evidence="3">
    <location>
        <begin position="15"/>
        <end position="128"/>
    </location>
</feature>
<evidence type="ECO:0000256" key="2">
    <source>
        <dbReference type="RuleBase" id="RU003616"/>
    </source>
</evidence>
<protein>
    <submittedName>
        <fullName evidence="4">Hsp20/alpha crystallin family protein</fullName>
    </submittedName>
</protein>
<dbReference type="Gene3D" id="2.60.40.790">
    <property type="match status" value="1"/>
</dbReference>
<keyword evidence="5" id="KW-1185">Reference proteome</keyword>
<dbReference type="PANTHER" id="PTHR11527">
    <property type="entry name" value="HEAT-SHOCK PROTEIN 20 FAMILY MEMBER"/>
    <property type="match status" value="1"/>
</dbReference>
<accession>A0A8J6M2S9</accession>
<dbReference type="PROSITE" id="PS01031">
    <property type="entry name" value="SHSP"/>
    <property type="match status" value="1"/>
</dbReference>
<dbReference type="InterPro" id="IPR031107">
    <property type="entry name" value="Small_HSP"/>
</dbReference>
<dbReference type="Pfam" id="PF00011">
    <property type="entry name" value="HSP20"/>
    <property type="match status" value="1"/>
</dbReference>
<dbReference type="AlphaFoldDB" id="A0A8J6M2S9"/>
<dbReference type="InterPro" id="IPR008978">
    <property type="entry name" value="HSP20-like_chaperone"/>
</dbReference>
<dbReference type="EMBL" id="JACOPN010000001">
    <property type="protein sequence ID" value="MBC5715833.1"/>
    <property type="molecule type" value="Genomic_DNA"/>
</dbReference>
<name>A0A8J6M2S9_9FIRM</name>
<sequence length="128" mass="14453">MFYTLIPTDRRAGEYSSNQSQQPVSFCVDILDQGDSYRMEAELPGFRKEDISLTVKEDVLTVAAHREKEQQAGQYVCRERRAGDVRRSFDVSAIEQEGIRAAFENGVLVLTLPKASAVKPERRSISIQ</sequence>
<dbReference type="SUPFAM" id="SSF49764">
    <property type="entry name" value="HSP20-like chaperones"/>
    <property type="match status" value="1"/>
</dbReference>
<reference evidence="4" key="1">
    <citation type="submission" date="2020-08" db="EMBL/GenBank/DDBJ databases">
        <title>Genome public.</title>
        <authorList>
            <person name="Liu C."/>
            <person name="Sun Q."/>
        </authorList>
    </citation>
    <scope>NUCLEOTIDE SEQUENCE</scope>
    <source>
        <strain evidence="4">BX5</strain>
    </source>
</reference>
<comment type="caution">
    <text evidence="4">The sequence shown here is derived from an EMBL/GenBank/DDBJ whole genome shotgun (WGS) entry which is preliminary data.</text>
</comment>